<protein>
    <recommendedName>
        <fullName evidence="13">Ribonuclease</fullName>
        <ecNumber evidence="13">3.1.26.4</ecNumber>
    </recommendedName>
</protein>
<gene>
    <name evidence="15" type="ORF">KC678_04225</name>
</gene>
<evidence type="ECO:0000256" key="8">
    <source>
        <dbReference type="ARBA" id="ARBA00022723"/>
    </source>
</evidence>
<evidence type="ECO:0000313" key="16">
    <source>
        <dbReference type="Proteomes" id="UP000775877"/>
    </source>
</evidence>
<dbReference type="InterPro" id="IPR036397">
    <property type="entry name" value="RNaseH_sf"/>
</dbReference>
<reference evidence="15" key="1">
    <citation type="submission" date="2020-04" db="EMBL/GenBank/DDBJ databases">
        <authorList>
            <person name="Zhang T."/>
        </authorList>
    </citation>
    <scope>NUCLEOTIDE SEQUENCE</scope>
    <source>
        <strain evidence="15">HKST-UBA13</strain>
    </source>
</reference>
<dbReference type="GO" id="GO:0006298">
    <property type="term" value="P:mismatch repair"/>
    <property type="evidence" value="ECO:0007669"/>
    <property type="project" value="TreeGrafter"/>
</dbReference>
<evidence type="ECO:0000259" key="14">
    <source>
        <dbReference type="PROSITE" id="PS51975"/>
    </source>
</evidence>
<dbReference type="CDD" id="cd07182">
    <property type="entry name" value="RNase_HII_bacteria_HII_like"/>
    <property type="match status" value="1"/>
</dbReference>
<dbReference type="NCBIfam" id="NF000595">
    <property type="entry name" value="PRK00015.1-3"/>
    <property type="match status" value="1"/>
</dbReference>
<evidence type="ECO:0000313" key="15">
    <source>
        <dbReference type="EMBL" id="MCA9381445.1"/>
    </source>
</evidence>
<dbReference type="Pfam" id="PF01351">
    <property type="entry name" value="RNase_HII"/>
    <property type="match status" value="1"/>
</dbReference>
<evidence type="ECO:0000256" key="10">
    <source>
        <dbReference type="ARBA" id="ARBA00022801"/>
    </source>
</evidence>
<comment type="function">
    <text evidence="3 13">Endonuclease that specifically degrades the RNA of RNA-DNA hybrids.</text>
</comment>
<dbReference type="PROSITE" id="PS51975">
    <property type="entry name" value="RNASE_H_2"/>
    <property type="match status" value="1"/>
</dbReference>
<dbReference type="GO" id="GO:0043137">
    <property type="term" value="P:DNA replication, removal of RNA primer"/>
    <property type="evidence" value="ECO:0007669"/>
    <property type="project" value="TreeGrafter"/>
</dbReference>
<evidence type="ECO:0000256" key="2">
    <source>
        <dbReference type="ARBA" id="ARBA00001946"/>
    </source>
</evidence>
<dbReference type="GO" id="GO:0005737">
    <property type="term" value="C:cytoplasm"/>
    <property type="evidence" value="ECO:0007669"/>
    <property type="project" value="UniProtKB-SubCell"/>
</dbReference>
<evidence type="ECO:0000256" key="11">
    <source>
        <dbReference type="ARBA" id="ARBA00023211"/>
    </source>
</evidence>
<comment type="similarity">
    <text evidence="5 13">Belongs to the RNase HII family.</text>
</comment>
<dbReference type="GO" id="GO:0003723">
    <property type="term" value="F:RNA binding"/>
    <property type="evidence" value="ECO:0007669"/>
    <property type="project" value="UniProtKB-UniRule"/>
</dbReference>
<comment type="caution">
    <text evidence="15">The sequence shown here is derived from an EMBL/GenBank/DDBJ whole genome shotgun (WGS) entry which is preliminary data.</text>
</comment>
<keyword evidence="7 12" id="KW-0540">Nuclease</keyword>
<evidence type="ECO:0000256" key="12">
    <source>
        <dbReference type="PROSITE-ProRule" id="PRU01319"/>
    </source>
</evidence>
<feature type="binding site" evidence="12">
    <location>
        <position position="30"/>
    </location>
    <ligand>
        <name>a divalent metal cation</name>
        <dbReference type="ChEBI" id="CHEBI:60240"/>
    </ligand>
</feature>
<evidence type="ECO:0000256" key="9">
    <source>
        <dbReference type="ARBA" id="ARBA00022759"/>
    </source>
</evidence>
<keyword evidence="6" id="KW-0963">Cytoplasm</keyword>
<keyword evidence="10 12" id="KW-0378">Hydrolase</keyword>
<proteinExistence type="inferred from homology"/>
<organism evidence="15 16">
    <name type="scientific">Candidatus Dojkabacteria bacterium</name>
    <dbReference type="NCBI Taxonomy" id="2099670"/>
    <lineage>
        <taxon>Bacteria</taxon>
        <taxon>Candidatus Dojkabacteria</taxon>
    </lineage>
</organism>
<dbReference type="GO" id="GO:0004523">
    <property type="term" value="F:RNA-DNA hybrid ribonuclease activity"/>
    <property type="evidence" value="ECO:0007669"/>
    <property type="project" value="UniProtKB-UniRule"/>
</dbReference>
<keyword evidence="8 12" id="KW-0479">Metal-binding</keyword>
<feature type="domain" description="RNase H type-2" evidence="14">
    <location>
        <begin position="24"/>
        <end position="207"/>
    </location>
</feature>
<name>A0A955L217_9BACT</name>
<dbReference type="PANTHER" id="PTHR10954">
    <property type="entry name" value="RIBONUCLEASE H2 SUBUNIT A"/>
    <property type="match status" value="1"/>
</dbReference>
<dbReference type="InterPro" id="IPR001352">
    <property type="entry name" value="RNase_HII/HIII"/>
</dbReference>
<dbReference type="EC" id="3.1.26.4" evidence="13"/>
<dbReference type="Gene3D" id="3.30.420.10">
    <property type="entry name" value="Ribonuclease H-like superfamily/Ribonuclease H"/>
    <property type="match status" value="1"/>
</dbReference>
<comment type="cofactor">
    <cofactor evidence="12">
        <name>Mn(2+)</name>
        <dbReference type="ChEBI" id="CHEBI:29035"/>
    </cofactor>
    <cofactor evidence="12">
        <name>Mg(2+)</name>
        <dbReference type="ChEBI" id="CHEBI:18420"/>
    </cofactor>
    <text evidence="12">Manganese or magnesium. Binds 1 divalent metal ion per monomer in the absence of substrate. May bind a second metal ion after substrate binding.</text>
</comment>
<evidence type="ECO:0000256" key="6">
    <source>
        <dbReference type="ARBA" id="ARBA00022490"/>
    </source>
</evidence>
<dbReference type="SUPFAM" id="SSF53098">
    <property type="entry name" value="Ribonuclease H-like"/>
    <property type="match status" value="1"/>
</dbReference>
<dbReference type="EMBL" id="JAGQLJ010000105">
    <property type="protein sequence ID" value="MCA9381445.1"/>
    <property type="molecule type" value="Genomic_DNA"/>
</dbReference>
<keyword evidence="9 12" id="KW-0255">Endonuclease</keyword>
<dbReference type="InterPro" id="IPR012337">
    <property type="entry name" value="RNaseH-like_sf"/>
</dbReference>
<evidence type="ECO:0000256" key="13">
    <source>
        <dbReference type="RuleBase" id="RU003515"/>
    </source>
</evidence>
<feature type="binding site" evidence="12">
    <location>
        <position position="121"/>
    </location>
    <ligand>
        <name>a divalent metal cation</name>
        <dbReference type="ChEBI" id="CHEBI:60240"/>
    </ligand>
</feature>
<dbReference type="Proteomes" id="UP000775877">
    <property type="component" value="Unassembled WGS sequence"/>
</dbReference>
<keyword evidence="11" id="KW-0464">Manganese</keyword>
<accession>A0A955L217</accession>
<sequence>MQKLLYLKPSYEINLLSNNENKYTRVIGIDEVGRGSWAGPVAVGAYYYNLNSEFVQGIKDSKQLTLKRRETLFSILKKHEYKVSYGSVDMIDKYGIGKTIEKLILQIVNKESNGNTLFLIDGIFSQNFGDNSLKIIKGDTNYYSIAAASVLAKVTRDHFMDKLEDKYQGYGFDKHKGYGTKQHIEALNKLGINKKKKKSYKSVSKLM</sequence>
<feature type="binding site" evidence="12">
    <location>
        <position position="31"/>
    </location>
    <ligand>
        <name>a divalent metal cation</name>
        <dbReference type="ChEBI" id="CHEBI:60240"/>
    </ligand>
</feature>
<dbReference type="GO" id="GO:0046872">
    <property type="term" value="F:metal ion binding"/>
    <property type="evidence" value="ECO:0007669"/>
    <property type="project" value="UniProtKB-KW"/>
</dbReference>
<evidence type="ECO:0000256" key="1">
    <source>
        <dbReference type="ARBA" id="ARBA00000077"/>
    </source>
</evidence>
<comment type="subcellular location">
    <subcellularLocation>
        <location evidence="4">Cytoplasm</location>
    </subcellularLocation>
</comment>
<dbReference type="InterPro" id="IPR022898">
    <property type="entry name" value="RNase_HII"/>
</dbReference>
<dbReference type="PANTHER" id="PTHR10954:SF18">
    <property type="entry name" value="RIBONUCLEASE HII"/>
    <property type="match status" value="1"/>
</dbReference>
<reference evidence="15" key="2">
    <citation type="journal article" date="2021" name="Microbiome">
        <title>Successional dynamics and alternative stable states in a saline activated sludge microbial community over 9 years.</title>
        <authorList>
            <person name="Wang Y."/>
            <person name="Ye J."/>
            <person name="Ju F."/>
            <person name="Liu L."/>
            <person name="Boyd J.A."/>
            <person name="Deng Y."/>
            <person name="Parks D.H."/>
            <person name="Jiang X."/>
            <person name="Yin X."/>
            <person name="Woodcroft B.J."/>
            <person name="Tyson G.W."/>
            <person name="Hugenholtz P."/>
            <person name="Polz M.F."/>
            <person name="Zhang T."/>
        </authorList>
    </citation>
    <scope>NUCLEOTIDE SEQUENCE</scope>
    <source>
        <strain evidence="15">HKST-UBA13</strain>
    </source>
</reference>
<dbReference type="InterPro" id="IPR024567">
    <property type="entry name" value="RNase_HII/HIII_dom"/>
</dbReference>
<evidence type="ECO:0000256" key="3">
    <source>
        <dbReference type="ARBA" id="ARBA00004065"/>
    </source>
</evidence>
<dbReference type="AlphaFoldDB" id="A0A955L217"/>
<evidence type="ECO:0000256" key="4">
    <source>
        <dbReference type="ARBA" id="ARBA00004496"/>
    </source>
</evidence>
<comment type="cofactor">
    <cofactor evidence="2">
        <name>Mg(2+)</name>
        <dbReference type="ChEBI" id="CHEBI:18420"/>
    </cofactor>
</comment>
<evidence type="ECO:0000256" key="5">
    <source>
        <dbReference type="ARBA" id="ARBA00007383"/>
    </source>
</evidence>
<comment type="catalytic activity">
    <reaction evidence="1 12 13">
        <text>Endonucleolytic cleavage to 5'-phosphomonoester.</text>
        <dbReference type="EC" id="3.1.26.4"/>
    </reaction>
</comment>
<evidence type="ECO:0000256" key="7">
    <source>
        <dbReference type="ARBA" id="ARBA00022722"/>
    </source>
</evidence>
<dbReference type="GO" id="GO:0032299">
    <property type="term" value="C:ribonuclease H2 complex"/>
    <property type="evidence" value="ECO:0007669"/>
    <property type="project" value="TreeGrafter"/>
</dbReference>